<name>A0A2W2F4D3_9ACTN</name>
<feature type="transmembrane region" description="Helical" evidence="7">
    <location>
        <begin position="362"/>
        <end position="381"/>
    </location>
</feature>
<evidence type="ECO:0000313" key="9">
    <source>
        <dbReference type="Proteomes" id="UP000248924"/>
    </source>
</evidence>
<dbReference type="Gene3D" id="1.20.1250.20">
    <property type="entry name" value="MFS general substrate transporter like domains"/>
    <property type="match status" value="1"/>
</dbReference>
<dbReference type="EMBL" id="POTY01000002">
    <property type="protein sequence ID" value="PZG24299.1"/>
    <property type="molecule type" value="Genomic_DNA"/>
</dbReference>
<accession>A0A2W2F4D3</accession>
<feature type="transmembrane region" description="Helical" evidence="7">
    <location>
        <begin position="152"/>
        <end position="180"/>
    </location>
</feature>
<keyword evidence="3 7" id="KW-0812">Transmembrane</keyword>
<dbReference type="SUPFAM" id="SSF103473">
    <property type="entry name" value="MFS general substrate transporter"/>
    <property type="match status" value="1"/>
</dbReference>
<protein>
    <submittedName>
        <fullName evidence="8">MFS transporter</fullName>
    </submittedName>
</protein>
<feature type="transmembrane region" description="Helical" evidence="7">
    <location>
        <begin position="6"/>
        <end position="30"/>
    </location>
</feature>
<evidence type="ECO:0000256" key="6">
    <source>
        <dbReference type="SAM" id="MobiDB-lite"/>
    </source>
</evidence>
<evidence type="ECO:0000256" key="2">
    <source>
        <dbReference type="ARBA" id="ARBA00022475"/>
    </source>
</evidence>
<evidence type="ECO:0000256" key="5">
    <source>
        <dbReference type="ARBA" id="ARBA00023136"/>
    </source>
</evidence>
<evidence type="ECO:0000256" key="1">
    <source>
        <dbReference type="ARBA" id="ARBA00004651"/>
    </source>
</evidence>
<feature type="transmembrane region" description="Helical" evidence="7">
    <location>
        <begin position="273"/>
        <end position="291"/>
    </location>
</feature>
<organism evidence="8 9">
    <name type="scientific">Micromonospora craterilacus</name>
    <dbReference type="NCBI Taxonomy" id="1655439"/>
    <lineage>
        <taxon>Bacteria</taxon>
        <taxon>Bacillati</taxon>
        <taxon>Actinomycetota</taxon>
        <taxon>Actinomycetes</taxon>
        <taxon>Micromonosporales</taxon>
        <taxon>Micromonosporaceae</taxon>
        <taxon>Micromonospora</taxon>
    </lineage>
</organism>
<dbReference type="PANTHER" id="PTHR23513">
    <property type="entry name" value="INTEGRAL MEMBRANE EFFLUX PROTEIN-RELATED"/>
    <property type="match status" value="1"/>
</dbReference>
<reference evidence="8 9" key="1">
    <citation type="submission" date="2018-01" db="EMBL/GenBank/DDBJ databases">
        <title>Draft genome sequence of Jishengella sp. NA12.</title>
        <authorList>
            <person name="Sahin N."/>
            <person name="Ay H."/>
            <person name="Saygin H."/>
        </authorList>
    </citation>
    <scope>NUCLEOTIDE SEQUENCE [LARGE SCALE GENOMIC DNA]</scope>
    <source>
        <strain evidence="8 9">NA12</strain>
    </source>
</reference>
<dbReference type="InterPro" id="IPR036259">
    <property type="entry name" value="MFS_trans_sf"/>
</dbReference>
<feature type="transmembrane region" description="Helical" evidence="7">
    <location>
        <begin position="387"/>
        <end position="406"/>
    </location>
</feature>
<dbReference type="GO" id="GO:0005886">
    <property type="term" value="C:plasma membrane"/>
    <property type="evidence" value="ECO:0007669"/>
    <property type="project" value="UniProtKB-SubCell"/>
</dbReference>
<keyword evidence="2" id="KW-1003">Cell membrane</keyword>
<feature type="region of interest" description="Disordered" evidence="6">
    <location>
        <begin position="184"/>
        <end position="213"/>
    </location>
</feature>
<evidence type="ECO:0000256" key="4">
    <source>
        <dbReference type="ARBA" id="ARBA00022989"/>
    </source>
</evidence>
<feature type="transmembrane region" description="Helical" evidence="7">
    <location>
        <begin position="37"/>
        <end position="60"/>
    </location>
</feature>
<feature type="transmembrane region" description="Helical" evidence="7">
    <location>
        <begin position="324"/>
        <end position="350"/>
    </location>
</feature>
<dbReference type="OrthoDB" id="69054at2"/>
<dbReference type="GO" id="GO:0022857">
    <property type="term" value="F:transmembrane transporter activity"/>
    <property type="evidence" value="ECO:0007669"/>
    <property type="project" value="InterPro"/>
</dbReference>
<feature type="transmembrane region" description="Helical" evidence="7">
    <location>
        <begin position="66"/>
        <end position="88"/>
    </location>
</feature>
<dbReference type="PANTHER" id="PTHR23513:SF17">
    <property type="entry name" value="MEMBRANE PROTEIN"/>
    <property type="match status" value="1"/>
</dbReference>
<evidence type="ECO:0000313" key="8">
    <source>
        <dbReference type="EMBL" id="PZG24299.1"/>
    </source>
</evidence>
<feature type="transmembrane region" description="Helical" evidence="7">
    <location>
        <begin position="238"/>
        <end position="261"/>
    </location>
</feature>
<sequence length="416" mass="40881">MPGGYWAWLGGTGLSLVGVQAMAFAMAWVAAGQGGRFAALVLTAINLPRVLLLLVGGAVADRFGAWRVMILSDAAMVVVTVSLAVAAWSAADPRLPLLLTALAIGIVDAFYLPSAGSMPRRLVPPAALARAMSARQVAGQLAVFAGPPLGSLVLAAAGLAGVALANAAGFLAVLSILVVLRPRAGGSSGSGEGRSSDPGAGRASDAGEGRTADPVPSVWRAALDGLRVAASHAALRPALLLTGVAAGFLLPASSLLVPLLARERAWSPPATGAVVAAVALGTASVAVTVLVRGALSRPGLAAAAGLLMAAAGVAALAVGRSPLWAGAAGAAIGLGSGVFATHIGPLILAAAPATHLARVQSVLVLTQSLPLLLTTNAFGWLADVVRAPAVLSGCAVVLAVAALAALTSPALRQRST</sequence>
<evidence type="ECO:0000256" key="3">
    <source>
        <dbReference type="ARBA" id="ARBA00022692"/>
    </source>
</evidence>
<proteinExistence type="predicted"/>
<dbReference type="InterPro" id="IPR011701">
    <property type="entry name" value="MFS"/>
</dbReference>
<dbReference type="Pfam" id="PF07690">
    <property type="entry name" value="MFS_1"/>
    <property type="match status" value="1"/>
</dbReference>
<evidence type="ECO:0000256" key="7">
    <source>
        <dbReference type="SAM" id="Phobius"/>
    </source>
</evidence>
<keyword evidence="9" id="KW-1185">Reference proteome</keyword>
<gene>
    <name evidence="8" type="ORF">C1I95_00760</name>
</gene>
<comment type="subcellular location">
    <subcellularLocation>
        <location evidence="1">Cell membrane</location>
        <topology evidence="1">Multi-pass membrane protein</topology>
    </subcellularLocation>
</comment>
<dbReference type="AlphaFoldDB" id="A0A2W2F4D3"/>
<feature type="transmembrane region" description="Helical" evidence="7">
    <location>
        <begin position="298"/>
        <end position="318"/>
    </location>
</feature>
<keyword evidence="4 7" id="KW-1133">Transmembrane helix</keyword>
<dbReference type="Proteomes" id="UP000248924">
    <property type="component" value="Unassembled WGS sequence"/>
</dbReference>
<feature type="transmembrane region" description="Helical" evidence="7">
    <location>
        <begin position="95"/>
        <end position="112"/>
    </location>
</feature>
<keyword evidence="5 7" id="KW-0472">Membrane</keyword>
<comment type="caution">
    <text evidence="8">The sequence shown here is derived from an EMBL/GenBank/DDBJ whole genome shotgun (WGS) entry which is preliminary data.</text>
</comment>